<keyword evidence="2 7" id="KW-0813">Transport</keyword>
<evidence type="ECO:0000256" key="2">
    <source>
        <dbReference type="ARBA" id="ARBA00022448"/>
    </source>
</evidence>
<feature type="transmembrane region" description="Helical" evidence="7">
    <location>
        <begin position="371"/>
        <end position="392"/>
    </location>
</feature>
<sequence>MSSQPLAPSLPEVHGTVEVHTTGSRWRRVGAFFGPGYLVAVGYMDPGNWATDIAGGSAFGYALLSVILLSNLMAMLLQALSARLGIAAGMDLAQACRANYSKPVALALWVLCEIAIIACDLAEVLGTAIALKLLFGIPLTAGVVITALDVFLILALQRYGFRKLEAFIIALLAIIAGCFAFELILSQPYMPDVLRGLVPTPEIVTDPTKLYIAIGILGATVMPHNLYLHSSIVQTRAFERDDAGKANAIRWATVDSTVALGLAFFINAAILILAASTFHVAGRTDVAEIDEAYRLLAPMLGTGLASILFGVALLASGQNSTVTGTLAGQIVMEGFLRLKLPFWLRRIITRGLAIIPAVIVVAAAGDSGATQLLILSQVILSLQLPFAIVPLVRFTSDRKLMGRFASPAWLKSVAWVVAAVIIALNVTLLAGMVL</sequence>
<evidence type="ECO:0000256" key="6">
    <source>
        <dbReference type="ARBA" id="ARBA00023136"/>
    </source>
</evidence>
<keyword evidence="4 7" id="KW-0769">Symport</keyword>
<comment type="subcellular location">
    <subcellularLocation>
        <location evidence="7">Cell membrane</location>
        <topology evidence="7">Multi-pass membrane protein</topology>
    </subcellularLocation>
    <subcellularLocation>
        <location evidence="1">Membrane</location>
        <topology evidence="1">Multi-pass membrane protein</topology>
    </subcellularLocation>
</comment>
<comment type="caution">
    <text evidence="8">The sequence shown here is derived from an EMBL/GenBank/DDBJ whole genome shotgun (WGS) entry which is preliminary data.</text>
</comment>
<dbReference type="AlphaFoldDB" id="A0A2A2SDI8"/>
<evidence type="ECO:0000256" key="5">
    <source>
        <dbReference type="ARBA" id="ARBA00022989"/>
    </source>
</evidence>
<reference evidence="9" key="1">
    <citation type="submission" date="2017-09" db="EMBL/GenBank/DDBJ databases">
        <authorList>
            <person name="Feng G."/>
            <person name="Zhu H."/>
        </authorList>
    </citation>
    <scope>NUCLEOTIDE SEQUENCE [LARGE SCALE GENOMIC DNA]</scope>
    <source>
        <strain evidence="9">1PNM-20</strain>
    </source>
</reference>
<dbReference type="EMBL" id="NSLI01000004">
    <property type="protein sequence ID" value="PAX07275.1"/>
    <property type="molecule type" value="Genomic_DNA"/>
</dbReference>
<feature type="transmembrane region" description="Helical" evidence="7">
    <location>
        <begin position="249"/>
        <end position="275"/>
    </location>
</feature>
<dbReference type="GO" id="GO:0046872">
    <property type="term" value="F:metal ion binding"/>
    <property type="evidence" value="ECO:0007669"/>
    <property type="project" value="UniProtKB-UniRule"/>
</dbReference>
<dbReference type="Proteomes" id="UP000218151">
    <property type="component" value="Unassembled WGS sequence"/>
</dbReference>
<feature type="transmembrane region" description="Helical" evidence="7">
    <location>
        <begin position="210"/>
        <end position="228"/>
    </location>
</feature>
<feature type="transmembrane region" description="Helical" evidence="7">
    <location>
        <begin position="58"/>
        <end position="82"/>
    </location>
</feature>
<accession>A0A2A2SDI8</accession>
<dbReference type="RefSeq" id="WP_095999098.1">
    <property type="nucleotide sequence ID" value="NZ_NSLI01000004.1"/>
</dbReference>
<dbReference type="NCBIfam" id="TIGR01197">
    <property type="entry name" value="nramp"/>
    <property type="match status" value="1"/>
</dbReference>
<dbReference type="PRINTS" id="PR00447">
    <property type="entry name" value="NATRESASSCMP"/>
</dbReference>
<evidence type="ECO:0000313" key="8">
    <source>
        <dbReference type="EMBL" id="PAX07275.1"/>
    </source>
</evidence>
<organism evidence="8 9">
    <name type="scientific">Sphingomonas lenta</name>
    <dbReference type="NCBI Taxonomy" id="1141887"/>
    <lineage>
        <taxon>Bacteria</taxon>
        <taxon>Pseudomonadati</taxon>
        <taxon>Pseudomonadota</taxon>
        <taxon>Alphaproteobacteria</taxon>
        <taxon>Sphingomonadales</taxon>
        <taxon>Sphingomonadaceae</taxon>
        <taxon>Sphingomonas</taxon>
    </lineage>
</organism>
<keyword evidence="6 7" id="KW-0472">Membrane</keyword>
<feature type="transmembrane region" description="Helical" evidence="7">
    <location>
        <begin position="168"/>
        <end position="190"/>
    </location>
</feature>
<protein>
    <recommendedName>
        <fullName evidence="7">Divalent metal cation transporter MntH</fullName>
    </recommendedName>
</protein>
<feature type="transmembrane region" description="Helical" evidence="7">
    <location>
        <begin position="413"/>
        <end position="433"/>
    </location>
</feature>
<dbReference type="PANTHER" id="PTHR11706:SF33">
    <property type="entry name" value="NATURAL RESISTANCE-ASSOCIATED MACROPHAGE PROTEIN 2"/>
    <property type="match status" value="1"/>
</dbReference>
<keyword evidence="3 7" id="KW-0812">Transmembrane</keyword>
<dbReference type="HAMAP" id="MF_00221">
    <property type="entry name" value="NRAMP"/>
    <property type="match status" value="1"/>
</dbReference>
<dbReference type="Pfam" id="PF01566">
    <property type="entry name" value="Nramp"/>
    <property type="match status" value="1"/>
</dbReference>
<dbReference type="PANTHER" id="PTHR11706">
    <property type="entry name" value="SOLUTE CARRIER PROTEIN FAMILY 11 MEMBER"/>
    <property type="match status" value="1"/>
</dbReference>
<dbReference type="GO" id="GO:0005886">
    <property type="term" value="C:plasma membrane"/>
    <property type="evidence" value="ECO:0007669"/>
    <property type="project" value="UniProtKB-SubCell"/>
</dbReference>
<feature type="transmembrane region" description="Helical" evidence="7">
    <location>
        <begin position="347"/>
        <end position="365"/>
    </location>
</feature>
<proteinExistence type="inferred from homology"/>
<keyword evidence="5 7" id="KW-1133">Transmembrane helix</keyword>
<keyword evidence="7" id="KW-0406">Ion transport</keyword>
<dbReference type="NCBIfam" id="NF001923">
    <property type="entry name" value="PRK00701.1"/>
    <property type="match status" value="1"/>
</dbReference>
<dbReference type="OrthoDB" id="9787548at2"/>
<gene>
    <name evidence="7" type="primary">mntH</name>
    <name evidence="8" type="ORF">CKY28_14735</name>
</gene>
<dbReference type="NCBIfam" id="NF037982">
    <property type="entry name" value="Nramp_1"/>
    <property type="match status" value="1"/>
</dbReference>
<feature type="transmembrane region" description="Helical" evidence="7">
    <location>
        <begin position="295"/>
        <end position="315"/>
    </location>
</feature>
<keyword evidence="9" id="KW-1185">Reference proteome</keyword>
<feature type="transmembrane region" description="Helical" evidence="7">
    <location>
        <begin position="135"/>
        <end position="156"/>
    </location>
</feature>
<name>A0A2A2SDI8_9SPHN</name>
<evidence type="ECO:0000256" key="7">
    <source>
        <dbReference type="HAMAP-Rule" id="MF_00221"/>
    </source>
</evidence>
<dbReference type="GO" id="GO:0015293">
    <property type="term" value="F:symporter activity"/>
    <property type="evidence" value="ECO:0007669"/>
    <property type="project" value="UniProtKB-UniRule"/>
</dbReference>
<comment type="function">
    <text evidence="7">H(+)-stimulated, divalent metal cation uptake system.</text>
</comment>
<dbReference type="GO" id="GO:0005384">
    <property type="term" value="F:manganese ion transmembrane transporter activity"/>
    <property type="evidence" value="ECO:0007669"/>
    <property type="project" value="TreeGrafter"/>
</dbReference>
<dbReference type="InterPro" id="IPR001046">
    <property type="entry name" value="NRAMP_fam"/>
</dbReference>
<evidence type="ECO:0000313" key="9">
    <source>
        <dbReference type="Proteomes" id="UP000218151"/>
    </source>
</evidence>
<keyword evidence="7" id="KW-1003">Cell membrane</keyword>
<dbReference type="GO" id="GO:0015086">
    <property type="term" value="F:cadmium ion transmembrane transporter activity"/>
    <property type="evidence" value="ECO:0007669"/>
    <property type="project" value="TreeGrafter"/>
</dbReference>
<comment type="similarity">
    <text evidence="7">Belongs to the NRAMP family.</text>
</comment>
<evidence type="ECO:0000256" key="1">
    <source>
        <dbReference type="ARBA" id="ARBA00004141"/>
    </source>
</evidence>
<feature type="transmembrane region" description="Helical" evidence="7">
    <location>
        <begin position="103"/>
        <end position="129"/>
    </location>
</feature>
<evidence type="ECO:0000256" key="4">
    <source>
        <dbReference type="ARBA" id="ARBA00022847"/>
    </source>
</evidence>
<evidence type="ECO:0000256" key="3">
    <source>
        <dbReference type="ARBA" id="ARBA00022692"/>
    </source>
</evidence>
<dbReference type="GO" id="GO:0034755">
    <property type="term" value="P:iron ion transmembrane transport"/>
    <property type="evidence" value="ECO:0007669"/>
    <property type="project" value="TreeGrafter"/>
</dbReference>